<evidence type="ECO:0000313" key="2">
    <source>
        <dbReference type="Proteomes" id="UP000244978"/>
    </source>
</evidence>
<gene>
    <name evidence="1" type="ORF">DF220_04610</name>
</gene>
<protein>
    <submittedName>
        <fullName evidence="1">Uncharacterized protein</fullName>
    </submittedName>
</protein>
<dbReference type="Proteomes" id="UP000244978">
    <property type="component" value="Unassembled WGS sequence"/>
</dbReference>
<keyword evidence="2" id="KW-1185">Reference proteome</keyword>
<accession>A0A2U1SZX9</accession>
<dbReference type="AlphaFoldDB" id="A0A2U1SZX9"/>
<reference evidence="2" key="1">
    <citation type="submission" date="2018-04" db="EMBL/GenBank/DDBJ databases">
        <authorList>
            <person name="Liu S."/>
            <person name="Wang Z."/>
            <person name="Li J."/>
        </authorList>
    </citation>
    <scope>NUCLEOTIDE SEQUENCE [LARGE SCALE GENOMIC DNA]</scope>
    <source>
        <strain evidence="2">S1194</strain>
    </source>
</reference>
<organism evidence="1 2">
    <name type="scientific">Homoserinimonas hongtaonis</name>
    <dbReference type="NCBI Taxonomy" id="2079791"/>
    <lineage>
        <taxon>Bacteria</taxon>
        <taxon>Bacillati</taxon>
        <taxon>Actinomycetota</taxon>
        <taxon>Actinomycetes</taxon>
        <taxon>Micrococcales</taxon>
        <taxon>Microbacteriaceae</taxon>
        <taxon>Homoserinimonas</taxon>
    </lineage>
</organism>
<dbReference type="EMBL" id="QEEX01000001">
    <property type="protein sequence ID" value="PWB97194.1"/>
    <property type="molecule type" value="Genomic_DNA"/>
</dbReference>
<sequence>MLAEYACRLKLRNLIVIEALTSESSYDPRNHLAGAKSVLSQLITESEHAADRLSWEITEVEGLRGRAEHAHDYQSADERNLQHRSDVAVALAHKLAERRDDEAYLLDLIERARVDAWSDVSRALQESLDRSTIIVDDDYERARGERVSELLGDLAALERQQS</sequence>
<proteinExistence type="predicted"/>
<name>A0A2U1SZX9_9MICO</name>
<evidence type="ECO:0000313" key="1">
    <source>
        <dbReference type="EMBL" id="PWB97194.1"/>
    </source>
</evidence>
<comment type="caution">
    <text evidence="1">The sequence shown here is derived from an EMBL/GenBank/DDBJ whole genome shotgun (WGS) entry which is preliminary data.</text>
</comment>